<sequence length="126" mass="14624">MKRVFIFMLIMLFMTACTNYRPTPDAKETEGQNVLEVMSQKGEERLAVHYHVKGKNVYVECFIPNFSFNDGNKKLLLYVDGKKMNEIKTAAFVVKDLEEGIHTLTIEVLRDDLPSGQMKYNWQVEI</sequence>
<organism evidence="2 3">
    <name type="scientific">Metabacillus fastidiosus</name>
    <dbReference type="NCBI Taxonomy" id="1458"/>
    <lineage>
        <taxon>Bacteria</taxon>
        <taxon>Bacillati</taxon>
        <taxon>Bacillota</taxon>
        <taxon>Bacilli</taxon>
        <taxon>Bacillales</taxon>
        <taxon>Bacillaceae</taxon>
        <taxon>Metabacillus</taxon>
    </lineage>
</organism>
<keyword evidence="1" id="KW-0732">Signal</keyword>
<evidence type="ECO:0000256" key="1">
    <source>
        <dbReference type="SAM" id="SignalP"/>
    </source>
</evidence>
<dbReference type="Proteomes" id="UP001342826">
    <property type="component" value="Unassembled WGS sequence"/>
</dbReference>
<evidence type="ECO:0008006" key="4">
    <source>
        <dbReference type="Google" id="ProtNLM"/>
    </source>
</evidence>
<evidence type="ECO:0000313" key="3">
    <source>
        <dbReference type="Proteomes" id="UP001342826"/>
    </source>
</evidence>
<gene>
    <name evidence="2" type="ORF">P9271_10250</name>
</gene>
<dbReference type="RefSeq" id="WP_327998288.1">
    <property type="nucleotide sequence ID" value="NZ_JARTFS010000006.1"/>
</dbReference>
<feature type="signal peptide" evidence="1">
    <location>
        <begin position="1"/>
        <end position="18"/>
    </location>
</feature>
<reference evidence="2 3" key="1">
    <citation type="submission" date="2023-03" db="EMBL/GenBank/DDBJ databases">
        <title>Bacillus Genome Sequencing.</title>
        <authorList>
            <person name="Dunlap C."/>
        </authorList>
    </citation>
    <scope>NUCLEOTIDE SEQUENCE [LARGE SCALE GENOMIC DNA]</scope>
    <source>
        <strain evidence="2 3">NRS-1717</strain>
    </source>
</reference>
<accession>A0ABU6P0N4</accession>
<keyword evidence="3" id="KW-1185">Reference proteome</keyword>
<proteinExistence type="predicted"/>
<name>A0ABU6P0N4_9BACI</name>
<protein>
    <recommendedName>
        <fullName evidence="4">Lipoprotein</fullName>
    </recommendedName>
</protein>
<evidence type="ECO:0000313" key="2">
    <source>
        <dbReference type="EMBL" id="MED4401696.1"/>
    </source>
</evidence>
<feature type="chain" id="PRO_5046945181" description="Lipoprotein" evidence="1">
    <location>
        <begin position="19"/>
        <end position="126"/>
    </location>
</feature>
<dbReference type="PROSITE" id="PS51257">
    <property type="entry name" value="PROKAR_LIPOPROTEIN"/>
    <property type="match status" value="1"/>
</dbReference>
<dbReference type="EMBL" id="JARTFS010000006">
    <property type="protein sequence ID" value="MED4401696.1"/>
    <property type="molecule type" value="Genomic_DNA"/>
</dbReference>
<comment type="caution">
    <text evidence="2">The sequence shown here is derived from an EMBL/GenBank/DDBJ whole genome shotgun (WGS) entry which is preliminary data.</text>
</comment>